<feature type="chain" id="PRO_5047361526" description="DUF2950 domain-containing protein" evidence="1">
    <location>
        <begin position="23"/>
        <end position="299"/>
    </location>
</feature>
<proteinExistence type="predicted"/>
<dbReference type="Proteomes" id="UP000788419">
    <property type="component" value="Unassembled WGS sequence"/>
</dbReference>
<reference evidence="2 3" key="1">
    <citation type="submission" date="2017-10" db="EMBL/GenBank/DDBJ databases">
        <title>Whole genome sequencing of members of genus Pseudoxanthomonas.</title>
        <authorList>
            <person name="Kumar S."/>
            <person name="Bansal K."/>
            <person name="Kaur A."/>
            <person name="Patil P."/>
            <person name="Sharma S."/>
            <person name="Patil P.B."/>
        </authorList>
    </citation>
    <scope>NUCLEOTIDE SEQUENCE [LARGE SCALE GENOMIC DNA]</scope>
    <source>
        <strain evidence="2 3">DSM 17801</strain>
    </source>
</reference>
<accession>A0ABQ6Z3V0</accession>
<dbReference type="Pfam" id="PF11453">
    <property type="entry name" value="DUF2950"/>
    <property type="match status" value="1"/>
</dbReference>
<keyword evidence="1" id="KW-0732">Signal</keyword>
<name>A0ABQ6Z3V0_9GAMM</name>
<keyword evidence="3" id="KW-1185">Reference proteome</keyword>
<dbReference type="InterPro" id="IPR021556">
    <property type="entry name" value="DUF2950"/>
</dbReference>
<evidence type="ECO:0000256" key="1">
    <source>
        <dbReference type="SAM" id="SignalP"/>
    </source>
</evidence>
<protein>
    <recommendedName>
        <fullName evidence="4">DUF2950 domain-containing protein</fullName>
    </recommendedName>
</protein>
<sequence>MTVSLRLLPVLCLSLLALPAVAQRAYPTPEATAEALVAALGTERADAARLVELFGPDWAQYVPLDNVDRGDVDAFLARYREHHVLQKRDATHATLAVGKEGWTLPVPLVKGAAGWAFDLEAGAPELRARRIGRNELDAMQASLAYVDAQEEYASEDRDGDGVLEYAQKFVSTDGKRDGLFWQADGGAESPLGPLFGDDTPDGAWHGYHYRILQAQGQSAPRGAYPYTLGDNMSRGFALVAWPARYGDTGVMTFLVSHDGQVFEKDLGPESPKLAQAMAAFDPDSSWQEVTGTATAAARP</sequence>
<evidence type="ECO:0000313" key="3">
    <source>
        <dbReference type="Proteomes" id="UP000788419"/>
    </source>
</evidence>
<comment type="caution">
    <text evidence="2">The sequence shown here is derived from an EMBL/GenBank/DDBJ whole genome shotgun (WGS) entry which is preliminary data.</text>
</comment>
<feature type="signal peptide" evidence="1">
    <location>
        <begin position="1"/>
        <end position="22"/>
    </location>
</feature>
<dbReference type="RefSeq" id="WP_162411403.1">
    <property type="nucleotide sequence ID" value="NZ_PDWN01000017.1"/>
</dbReference>
<evidence type="ECO:0000313" key="2">
    <source>
        <dbReference type="EMBL" id="KAF1692250.1"/>
    </source>
</evidence>
<organism evidence="2 3">
    <name type="scientific">Pseudoxanthomonas daejeonensis</name>
    <dbReference type="NCBI Taxonomy" id="266062"/>
    <lineage>
        <taxon>Bacteria</taxon>
        <taxon>Pseudomonadati</taxon>
        <taxon>Pseudomonadota</taxon>
        <taxon>Gammaproteobacteria</taxon>
        <taxon>Lysobacterales</taxon>
        <taxon>Lysobacteraceae</taxon>
        <taxon>Pseudoxanthomonas</taxon>
    </lineage>
</organism>
<evidence type="ECO:0008006" key="4">
    <source>
        <dbReference type="Google" id="ProtNLM"/>
    </source>
</evidence>
<dbReference type="EMBL" id="PDWN01000017">
    <property type="protein sequence ID" value="KAF1692250.1"/>
    <property type="molecule type" value="Genomic_DNA"/>
</dbReference>
<gene>
    <name evidence="2" type="ORF">CSC65_14935</name>
</gene>